<gene>
    <name evidence="2" type="ORF">KDW03_08890</name>
</gene>
<feature type="transmembrane region" description="Helical" evidence="1">
    <location>
        <begin position="85"/>
        <end position="105"/>
    </location>
</feature>
<evidence type="ECO:0000313" key="2">
    <source>
        <dbReference type="EMBL" id="URA09598.1"/>
    </source>
</evidence>
<feature type="transmembrane region" description="Helical" evidence="1">
    <location>
        <begin position="6"/>
        <end position="24"/>
    </location>
</feature>
<dbReference type="KEGG" id="taqu:KDW03_08890"/>
<evidence type="ECO:0000256" key="1">
    <source>
        <dbReference type="SAM" id="Phobius"/>
    </source>
</evidence>
<accession>A0AAX3BBA6</accession>
<feature type="transmembrane region" description="Helical" evidence="1">
    <location>
        <begin position="55"/>
        <end position="73"/>
    </location>
</feature>
<dbReference type="Proteomes" id="UP001056539">
    <property type="component" value="Chromosome"/>
</dbReference>
<dbReference type="RefSeq" id="WP_271434733.1">
    <property type="nucleotide sequence ID" value="NZ_CP073355.1"/>
</dbReference>
<feature type="transmembrane region" description="Helical" evidence="1">
    <location>
        <begin position="31"/>
        <end position="49"/>
    </location>
</feature>
<sequence length="225" mass="23864">MASSLRIGGFFVGDILLFWSFVVIGSRMSLLIMLLYPFVSALGASVVFGERLSGLQWLAMVGTLLCVGGVVFFHHQREAIGEKRLRGFLAAVGGMLGQAGGALLAKPALGANTFVFEATWIRIVGGLVAFALVVFLSGRTRVWLASARQKDAILATVGGSIFGPFLGVSLFLLGMRYAPGGVATTLSSLSPVILIGRDVVKGKHVHILEILLTCGAVIFLYLFFA</sequence>
<feature type="transmembrane region" description="Helical" evidence="1">
    <location>
        <begin position="152"/>
        <end position="171"/>
    </location>
</feature>
<dbReference type="AlphaFoldDB" id="A0AAX3BBA6"/>
<keyword evidence="1" id="KW-0472">Membrane</keyword>
<proteinExistence type="predicted"/>
<keyword evidence="1" id="KW-0812">Transmembrane</keyword>
<name>A0AAX3BBA6_9SPIR</name>
<organism evidence="2 3">
    <name type="scientific">Thermospira aquatica</name>
    <dbReference type="NCBI Taxonomy" id="2828656"/>
    <lineage>
        <taxon>Bacteria</taxon>
        <taxon>Pseudomonadati</taxon>
        <taxon>Spirochaetota</taxon>
        <taxon>Spirochaetia</taxon>
        <taxon>Brevinematales</taxon>
        <taxon>Thermospiraceae</taxon>
        <taxon>Thermospira</taxon>
    </lineage>
</organism>
<protein>
    <submittedName>
        <fullName evidence="2">DMT family transporter</fullName>
    </submittedName>
</protein>
<feature type="transmembrane region" description="Helical" evidence="1">
    <location>
        <begin position="120"/>
        <end position="140"/>
    </location>
</feature>
<reference evidence="2" key="1">
    <citation type="submission" date="2021-04" db="EMBL/GenBank/DDBJ databases">
        <authorList>
            <person name="Postec A."/>
        </authorList>
    </citation>
    <scope>NUCLEOTIDE SEQUENCE</scope>
    <source>
        <strain evidence="2">F1F22</strain>
    </source>
</reference>
<feature type="transmembrane region" description="Helical" evidence="1">
    <location>
        <begin position="207"/>
        <end position="224"/>
    </location>
</feature>
<keyword evidence="3" id="KW-1185">Reference proteome</keyword>
<evidence type="ECO:0000313" key="3">
    <source>
        <dbReference type="Proteomes" id="UP001056539"/>
    </source>
</evidence>
<reference evidence="2" key="2">
    <citation type="submission" date="2022-06" db="EMBL/GenBank/DDBJ databases">
        <title>Thermospira aquatica gen. nov., sp. nov.</title>
        <authorList>
            <person name="Ben Ali Gam Z."/>
            <person name="Labat M."/>
        </authorList>
    </citation>
    <scope>NUCLEOTIDE SEQUENCE</scope>
    <source>
        <strain evidence="2">F1F22</strain>
    </source>
</reference>
<keyword evidence="1" id="KW-1133">Transmembrane helix</keyword>
<dbReference type="EMBL" id="CP073355">
    <property type="protein sequence ID" value="URA09598.1"/>
    <property type="molecule type" value="Genomic_DNA"/>
</dbReference>
<dbReference type="InterPro" id="IPR037185">
    <property type="entry name" value="EmrE-like"/>
</dbReference>
<dbReference type="SUPFAM" id="SSF103481">
    <property type="entry name" value="Multidrug resistance efflux transporter EmrE"/>
    <property type="match status" value="1"/>
</dbReference>